<keyword evidence="2" id="KW-0812">Transmembrane</keyword>
<feature type="transmembrane region" description="Helical" evidence="2">
    <location>
        <begin position="16"/>
        <end position="38"/>
    </location>
</feature>
<dbReference type="AlphaFoldDB" id="A0A6A4VVS1"/>
<dbReference type="SUPFAM" id="SSF48652">
    <property type="entry name" value="Tetraspanin"/>
    <property type="match status" value="1"/>
</dbReference>
<keyword evidence="3" id="KW-0675">Receptor</keyword>
<keyword evidence="2" id="KW-1133">Transmembrane helix</keyword>
<sequence>MAVCPVLLSEESRGRLASALLLLHLTVALLAQALYLLALHVRQQLRQRAALLRDYEPDTVSRLLTTTAVLLAAFHLPSAKVCQDMGYKDTRTWDTRTPGEAAQRLPGHRIQGHQVRRPNVGQDMGYKTPGEAAERRPGHRIQGHQVRRPNVGQDMGYKDTRRRWHACFLMWLAVDLGVSIATIVQMAALFRQRVLITDAFQLGFRQAITEYDDRPAVKSAVDRVQLEGGCCGSALYRDWFRVAWADPEQVNELSLFTGDRRMRDGLWLVPWAPWSCCNATHLGPCDSLWTLAPHRLTEQQQRQRHADIDKEMARLFPDSAPRRYRDADGALLSAHQVEQVLRQERARVRARRSAPAAGDGRAPTAGAAASNGTAAASNGTAAAGGDWAAVQPAPTLASMMAGLVGEAWFSADIPEEVAVPSALFVNTLNASDYRRRLRRLELRSYSPPQREAVRQRQLNQRGCAAFLSELTLELLAPAYGVLLLVVLCQVAVLAGARWLQTSCDLARRWGGDQLTAPGYLLFSWPCTLGEGQELQPPPEDPEAIFHMNDEEEDIMGSLGLEGVRDALNVAQGLASGDAREALGAVQDTGVLEGTRLEGAAQLLSAAAGDEDD</sequence>
<dbReference type="EMBL" id="VIIS01001603">
    <property type="protein sequence ID" value="KAF0295694.1"/>
    <property type="molecule type" value="Genomic_DNA"/>
</dbReference>
<feature type="transmembrane region" description="Helical" evidence="2">
    <location>
        <begin position="478"/>
        <end position="499"/>
    </location>
</feature>
<comment type="caution">
    <text evidence="3">The sequence shown here is derived from an EMBL/GenBank/DDBJ whole genome shotgun (WGS) entry which is preliminary data.</text>
</comment>
<keyword evidence="4" id="KW-1185">Reference proteome</keyword>
<evidence type="ECO:0000313" key="4">
    <source>
        <dbReference type="Proteomes" id="UP000440578"/>
    </source>
</evidence>
<organism evidence="3 4">
    <name type="scientific">Amphibalanus amphitrite</name>
    <name type="common">Striped barnacle</name>
    <name type="synonym">Balanus amphitrite</name>
    <dbReference type="NCBI Taxonomy" id="1232801"/>
    <lineage>
        <taxon>Eukaryota</taxon>
        <taxon>Metazoa</taxon>
        <taxon>Ecdysozoa</taxon>
        <taxon>Arthropoda</taxon>
        <taxon>Crustacea</taxon>
        <taxon>Multicrustacea</taxon>
        <taxon>Cirripedia</taxon>
        <taxon>Thoracica</taxon>
        <taxon>Thoracicalcarea</taxon>
        <taxon>Balanomorpha</taxon>
        <taxon>Balanoidea</taxon>
        <taxon>Balanidae</taxon>
        <taxon>Amphibalaninae</taxon>
        <taxon>Amphibalanus</taxon>
    </lineage>
</organism>
<protein>
    <submittedName>
        <fullName evidence="3">Photoreceptor outer segment membrane glycoprotein 2</fullName>
    </submittedName>
</protein>
<evidence type="ECO:0000256" key="1">
    <source>
        <dbReference type="SAM" id="MobiDB-lite"/>
    </source>
</evidence>
<accession>A0A6A4VVS1</accession>
<reference evidence="3 4" key="1">
    <citation type="submission" date="2019-07" db="EMBL/GenBank/DDBJ databases">
        <title>Draft genome assembly of a fouling barnacle, Amphibalanus amphitrite (Darwin, 1854): The first reference genome for Thecostraca.</title>
        <authorList>
            <person name="Kim W."/>
        </authorList>
    </citation>
    <scope>NUCLEOTIDE SEQUENCE [LARGE SCALE GENOMIC DNA]</scope>
    <source>
        <strain evidence="3">SNU_AA5</strain>
        <tissue evidence="3">Soma without cirri and trophi</tissue>
    </source>
</reference>
<dbReference type="GO" id="GO:0016020">
    <property type="term" value="C:membrane"/>
    <property type="evidence" value="ECO:0007669"/>
    <property type="project" value="InterPro"/>
</dbReference>
<proteinExistence type="predicted"/>
<keyword evidence="2" id="KW-0472">Membrane</keyword>
<name>A0A6A4VVS1_AMPAM</name>
<dbReference type="Gene3D" id="1.10.1450.10">
    <property type="entry name" value="Tetraspanin"/>
    <property type="match status" value="1"/>
</dbReference>
<feature type="transmembrane region" description="Helical" evidence="2">
    <location>
        <begin position="168"/>
        <end position="190"/>
    </location>
</feature>
<evidence type="ECO:0000256" key="2">
    <source>
        <dbReference type="SAM" id="Phobius"/>
    </source>
</evidence>
<evidence type="ECO:0000313" key="3">
    <source>
        <dbReference type="EMBL" id="KAF0295694.1"/>
    </source>
</evidence>
<dbReference type="Proteomes" id="UP000440578">
    <property type="component" value="Unassembled WGS sequence"/>
</dbReference>
<feature type="compositionally biased region" description="Low complexity" evidence="1">
    <location>
        <begin position="353"/>
        <end position="385"/>
    </location>
</feature>
<gene>
    <name evidence="3" type="primary">RDS2_0</name>
    <name evidence="3" type="ORF">FJT64_006801</name>
</gene>
<dbReference type="InterPro" id="IPR008952">
    <property type="entry name" value="Tetraspanin_EC2_sf"/>
</dbReference>
<feature type="region of interest" description="Disordered" evidence="1">
    <location>
        <begin position="343"/>
        <end position="385"/>
    </location>
</feature>